<dbReference type="AlphaFoldDB" id="A0A9P8XTJ9"/>
<reference evidence="2" key="1">
    <citation type="journal article" date="2021" name="Nat. Commun.">
        <title>Genetic determinants of endophytism in the Arabidopsis root mycobiome.</title>
        <authorList>
            <person name="Mesny F."/>
            <person name="Miyauchi S."/>
            <person name="Thiergart T."/>
            <person name="Pickel B."/>
            <person name="Atanasova L."/>
            <person name="Karlsson M."/>
            <person name="Huettel B."/>
            <person name="Barry K.W."/>
            <person name="Haridas S."/>
            <person name="Chen C."/>
            <person name="Bauer D."/>
            <person name="Andreopoulos W."/>
            <person name="Pangilinan J."/>
            <person name="LaButti K."/>
            <person name="Riley R."/>
            <person name="Lipzen A."/>
            <person name="Clum A."/>
            <person name="Drula E."/>
            <person name="Henrissat B."/>
            <person name="Kohler A."/>
            <person name="Grigoriev I.V."/>
            <person name="Martin F.M."/>
            <person name="Hacquard S."/>
        </authorList>
    </citation>
    <scope>NUCLEOTIDE SEQUENCE</scope>
    <source>
        <strain evidence="2">MPI-CAGE-CH-0230</strain>
    </source>
</reference>
<dbReference type="Proteomes" id="UP000756346">
    <property type="component" value="Unassembled WGS sequence"/>
</dbReference>
<dbReference type="GeneID" id="70191053"/>
<protein>
    <submittedName>
        <fullName evidence="2">Uncharacterized protein</fullName>
    </submittedName>
</protein>
<evidence type="ECO:0000256" key="1">
    <source>
        <dbReference type="SAM" id="MobiDB-lite"/>
    </source>
</evidence>
<dbReference type="RefSeq" id="XP_046006347.1">
    <property type="nucleotide sequence ID" value="XM_046161507.1"/>
</dbReference>
<dbReference type="EMBL" id="JAGTJQ010000011">
    <property type="protein sequence ID" value="KAH7018080.1"/>
    <property type="molecule type" value="Genomic_DNA"/>
</dbReference>
<sequence length="166" mass="18114">MQGQGTRSMSRASACVRNTKGVQPRELRANDGGTAAKPNPGHGRVCMVADVVESRSITQSRHAIRYNITHAMGQFHNSGPPVDLPRRHGRNGIAADSRDAGAPAADRRLRQITARPIRLHQCYHVWHAWLRVSDPGPSPAITRQTTMKVLQRATFSAARAGHTTTS</sequence>
<keyword evidence="3" id="KW-1185">Reference proteome</keyword>
<accession>A0A9P8XTJ9</accession>
<organism evidence="2 3">
    <name type="scientific">Microdochium trichocladiopsis</name>
    <dbReference type="NCBI Taxonomy" id="1682393"/>
    <lineage>
        <taxon>Eukaryota</taxon>
        <taxon>Fungi</taxon>
        <taxon>Dikarya</taxon>
        <taxon>Ascomycota</taxon>
        <taxon>Pezizomycotina</taxon>
        <taxon>Sordariomycetes</taxon>
        <taxon>Xylariomycetidae</taxon>
        <taxon>Xylariales</taxon>
        <taxon>Microdochiaceae</taxon>
        <taxon>Microdochium</taxon>
    </lineage>
</organism>
<comment type="caution">
    <text evidence="2">The sequence shown here is derived from an EMBL/GenBank/DDBJ whole genome shotgun (WGS) entry which is preliminary data.</text>
</comment>
<feature type="compositionally biased region" description="Polar residues" evidence="1">
    <location>
        <begin position="1"/>
        <end position="11"/>
    </location>
</feature>
<gene>
    <name evidence="2" type="ORF">B0I36DRAFT_394704</name>
</gene>
<name>A0A9P8XTJ9_9PEZI</name>
<feature type="region of interest" description="Disordered" evidence="1">
    <location>
        <begin position="1"/>
        <end position="41"/>
    </location>
</feature>
<proteinExistence type="predicted"/>
<evidence type="ECO:0000313" key="2">
    <source>
        <dbReference type="EMBL" id="KAH7018080.1"/>
    </source>
</evidence>
<evidence type="ECO:0000313" key="3">
    <source>
        <dbReference type="Proteomes" id="UP000756346"/>
    </source>
</evidence>